<protein>
    <submittedName>
        <fullName evidence="2">Alpha/beta fold hydrolase</fullName>
    </submittedName>
</protein>
<reference evidence="2 3" key="1">
    <citation type="submission" date="2019-06" db="EMBL/GenBank/DDBJ databases">
        <title>YIM 131921 draft genome.</title>
        <authorList>
            <person name="Jiang L."/>
        </authorList>
    </citation>
    <scope>NUCLEOTIDE SEQUENCE [LARGE SCALE GENOMIC DNA]</scope>
    <source>
        <strain evidence="2 3">YIM 131921</strain>
    </source>
</reference>
<gene>
    <name evidence="2" type="ORF">FHG66_15920</name>
</gene>
<keyword evidence="2" id="KW-0378">Hydrolase</keyword>
<dbReference type="GO" id="GO:0016787">
    <property type="term" value="F:hydrolase activity"/>
    <property type="evidence" value="ECO:0007669"/>
    <property type="project" value="UniProtKB-KW"/>
</dbReference>
<keyword evidence="3" id="KW-1185">Reference proteome</keyword>
<sequence>MHTQTAAATLAFQSNPVTSYGPVTLPVPGREVDLQMRVSAPAKGDHLPIILLSHGHGRSNFLSSMRGYGPLVDYYAAQGFVVIQPTHQNSKALAVEVTGSDRQLFWRSRAADMHFIIDHLDEIEAAVPGLAGRLAKDRIAVVGHSMGGHTAAMLAGMSVTDPDDGTVVRMEEPRIKAFVLFGAPGQGDLADFAAQHYPVFKGTDFSTMTRDALVVNGDKDKNPNFSDRDQWRADAFYKSPGPKSLLTVFDGEHIFGGISGYDTNETTDDSPERVLFVAEATVAYLRTALEADDGSWDAFQSTLRDNPSAQGRVESR</sequence>
<evidence type="ECO:0000259" key="1">
    <source>
        <dbReference type="Pfam" id="PF12697"/>
    </source>
</evidence>
<evidence type="ECO:0000313" key="2">
    <source>
        <dbReference type="EMBL" id="TNC47706.1"/>
    </source>
</evidence>
<comment type="caution">
    <text evidence="2">The sequence shown here is derived from an EMBL/GenBank/DDBJ whole genome shotgun (WGS) entry which is preliminary data.</text>
</comment>
<accession>A0A5C4MPF0</accession>
<dbReference type="PANTHER" id="PTHR33428:SF14">
    <property type="entry name" value="CARBOXYLESTERASE TYPE B DOMAIN-CONTAINING PROTEIN"/>
    <property type="match status" value="1"/>
</dbReference>
<dbReference type="Proteomes" id="UP000305887">
    <property type="component" value="Unassembled WGS sequence"/>
</dbReference>
<dbReference type="EMBL" id="VDFU01000023">
    <property type="protein sequence ID" value="TNC47706.1"/>
    <property type="molecule type" value="Genomic_DNA"/>
</dbReference>
<dbReference type="AlphaFoldDB" id="A0A5C4MPF0"/>
<dbReference type="InterPro" id="IPR029058">
    <property type="entry name" value="AB_hydrolase_fold"/>
</dbReference>
<dbReference type="InterPro" id="IPR000073">
    <property type="entry name" value="AB_hydrolase_1"/>
</dbReference>
<dbReference type="OrthoDB" id="339159at2"/>
<dbReference type="RefSeq" id="WP_139078051.1">
    <property type="nucleotide sequence ID" value="NZ_VDFU01000023.1"/>
</dbReference>
<proteinExistence type="predicted"/>
<dbReference type="SUPFAM" id="SSF53474">
    <property type="entry name" value="alpha/beta-Hydrolases"/>
    <property type="match status" value="1"/>
</dbReference>
<name>A0A5C4MPF0_9RHOB</name>
<dbReference type="Gene3D" id="3.40.50.1820">
    <property type="entry name" value="alpha/beta hydrolase"/>
    <property type="match status" value="1"/>
</dbReference>
<dbReference type="PANTHER" id="PTHR33428">
    <property type="entry name" value="CHLOROPHYLLASE-2, CHLOROPLASTIC"/>
    <property type="match status" value="1"/>
</dbReference>
<evidence type="ECO:0000313" key="3">
    <source>
        <dbReference type="Proteomes" id="UP000305887"/>
    </source>
</evidence>
<organism evidence="2 3">
    <name type="scientific">Rubellimicrobium rubrum</name>
    <dbReference type="NCBI Taxonomy" id="2585369"/>
    <lineage>
        <taxon>Bacteria</taxon>
        <taxon>Pseudomonadati</taxon>
        <taxon>Pseudomonadota</taxon>
        <taxon>Alphaproteobacteria</taxon>
        <taxon>Rhodobacterales</taxon>
        <taxon>Roseobacteraceae</taxon>
        <taxon>Rubellimicrobium</taxon>
    </lineage>
</organism>
<dbReference type="Pfam" id="PF12697">
    <property type="entry name" value="Abhydrolase_6"/>
    <property type="match status" value="1"/>
</dbReference>
<feature type="domain" description="AB hydrolase-1" evidence="1">
    <location>
        <begin position="50"/>
        <end position="202"/>
    </location>
</feature>